<accession>A0A8H4JI06</accession>
<dbReference type="PANTHER" id="PTHR47655">
    <property type="entry name" value="QUINIC ACID UTILIZATION ACTIVATOR"/>
    <property type="match status" value="1"/>
</dbReference>
<sequence length="330" mass="36806">MIVAPIVLAWTGHEREYGRPVKGCDGESPCMRCKNDGHICTAAARMKTKYQELPCGYAEVLETAQHSLIATIQKLYEMVRKGQTWEPGEPNINDPGLPLVQSIALKLGCIRPKSDVDLPVHTVIPETKGDLLRLRHQLEEYSKKCRPQQQQQQPLIKQRPQMKQQEEVTDPEPSAYNRTERASSSEPVHSGFEIHYTEQAFSKNTITLSSHRLTTGSDFQFNPPPPEMDTSPPSTLNNLSWVVAPRIQPSDLTMAFLQPAIRMQNGMLNERLAESEAGINKPQSLSGVNLCAMMSMVMGEQMTYSGYDDESMLQGPTGDENCGTHSRGSH</sequence>
<feature type="region of interest" description="Disordered" evidence="1">
    <location>
        <begin position="142"/>
        <end position="188"/>
    </location>
</feature>
<keyword evidence="3" id="KW-1185">Reference proteome</keyword>
<organism evidence="2 3">
    <name type="scientific">Fusarium acutatum</name>
    <dbReference type="NCBI Taxonomy" id="78861"/>
    <lineage>
        <taxon>Eukaryota</taxon>
        <taxon>Fungi</taxon>
        <taxon>Dikarya</taxon>
        <taxon>Ascomycota</taxon>
        <taxon>Pezizomycotina</taxon>
        <taxon>Sordariomycetes</taxon>
        <taxon>Hypocreomycetidae</taxon>
        <taxon>Hypocreales</taxon>
        <taxon>Nectriaceae</taxon>
        <taxon>Fusarium</taxon>
        <taxon>Fusarium fujikuroi species complex</taxon>
    </lineage>
</organism>
<feature type="compositionally biased region" description="Low complexity" evidence="1">
    <location>
        <begin position="147"/>
        <end position="161"/>
    </location>
</feature>
<dbReference type="AlphaFoldDB" id="A0A8H4JI06"/>
<protein>
    <submittedName>
        <fullName evidence="2">C6 transcription factor</fullName>
    </submittedName>
</protein>
<feature type="region of interest" description="Disordered" evidence="1">
    <location>
        <begin position="307"/>
        <end position="330"/>
    </location>
</feature>
<dbReference type="OrthoDB" id="5054257at2759"/>
<dbReference type="PANTHER" id="PTHR47655:SF3">
    <property type="entry name" value="ZN(II)2CYS6 TRANSCRIPTION FACTOR (EUROFUNG)"/>
    <property type="match status" value="1"/>
</dbReference>
<feature type="region of interest" description="Disordered" evidence="1">
    <location>
        <begin position="215"/>
        <end position="234"/>
    </location>
</feature>
<evidence type="ECO:0000256" key="1">
    <source>
        <dbReference type="SAM" id="MobiDB-lite"/>
    </source>
</evidence>
<dbReference type="Proteomes" id="UP000536711">
    <property type="component" value="Unassembled WGS sequence"/>
</dbReference>
<reference evidence="2 3" key="1">
    <citation type="submission" date="2020-01" db="EMBL/GenBank/DDBJ databases">
        <title>Identification and distribution of gene clusters putatively required for synthesis of sphingolipid metabolism inhibitors in phylogenetically diverse species of the filamentous fungus Fusarium.</title>
        <authorList>
            <person name="Kim H.-S."/>
            <person name="Busman M."/>
            <person name="Brown D.W."/>
            <person name="Divon H."/>
            <person name="Uhlig S."/>
            <person name="Proctor R.H."/>
        </authorList>
    </citation>
    <scope>NUCLEOTIDE SEQUENCE [LARGE SCALE GENOMIC DNA]</scope>
    <source>
        <strain evidence="2 3">NRRL 13308</strain>
    </source>
</reference>
<comment type="caution">
    <text evidence="2">The sequence shown here is derived from an EMBL/GenBank/DDBJ whole genome shotgun (WGS) entry which is preliminary data.</text>
</comment>
<evidence type="ECO:0000313" key="3">
    <source>
        <dbReference type="Proteomes" id="UP000536711"/>
    </source>
</evidence>
<proteinExistence type="predicted"/>
<name>A0A8H4JI06_9HYPO</name>
<gene>
    <name evidence="2" type="ORF">FACUT_9108</name>
</gene>
<dbReference type="EMBL" id="JAADJF010000261">
    <property type="protein sequence ID" value="KAF4429593.1"/>
    <property type="molecule type" value="Genomic_DNA"/>
</dbReference>
<dbReference type="InterPro" id="IPR052783">
    <property type="entry name" value="Metabolic/Drug-Res_Regulator"/>
</dbReference>
<evidence type="ECO:0000313" key="2">
    <source>
        <dbReference type="EMBL" id="KAF4429593.1"/>
    </source>
</evidence>